<evidence type="ECO:0000313" key="6">
    <source>
        <dbReference type="EMBL" id="GHA29989.1"/>
    </source>
</evidence>
<evidence type="ECO:0000256" key="2">
    <source>
        <dbReference type="ARBA" id="ARBA00022748"/>
    </source>
</evidence>
<dbReference type="GO" id="GO:0016491">
    <property type="term" value="F:oxidoreductase activity"/>
    <property type="evidence" value="ECO:0007669"/>
    <property type="project" value="InterPro"/>
</dbReference>
<dbReference type="InterPro" id="IPR013766">
    <property type="entry name" value="Thioredoxin_domain"/>
</dbReference>
<keyword evidence="3" id="KW-1015">Disulfide bond</keyword>
<dbReference type="PROSITE" id="PS51352">
    <property type="entry name" value="THIOREDOXIN_2"/>
    <property type="match status" value="1"/>
</dbReference>
<dbReference type="EMBL" id="BMXB01000002">
    <property type="protein sequence ID" value="GHA29989.1"/>
    <property type="molecule type" value="Genomic_DNA"/>
</dbReference>
<dbReference type="CDD" id="cd02966">
    <property type="entry name" value="TlpA_like_family"/>
    <property type="match status" value="1"/>
</dbReference>
<dbReference type="PANTHER" id="PTHR42852:SF6">
    <property type="entry name" value="THIOL:DISULFIDE INTERCHANGE PROTEIN DSBE"/>
    <property type="match status" value="1"/>
</dbReference>
<proteinExistence type="predicted"/>
<dbReference type="AlphaFoldDB" id="A0A918VWG9"/>
<reference evidence="6" key="1">
    <citation type="journal article" date="2014" name="Int. J. Syst. Evol. Microbiol.">
        <title>Complete genome sequence of Corynebacterium casei LMG S-19264T (=DSM 44701T), isolated from a smear-ripened cheese.</title>
        <authorList>
            <consortium name="US DOE Joint Genome Institute (JGI-PGF)"/>
            <person name="Walter F."/>
            <person name="Albersmeier A."/>
            <person name="Kalinowski J."/>
            <person name="Ruckert C."/>
        </authorList>
    </citation>
    <scope>NUCLEOTIDE SEQUENCE</scope>
    <source>
        <strain evidence="6">KCTC 12719</strain>
    </source>
</reference>
<dbReference type="SUPFAM" id="SSF52833">
    <property type="entry name" value="Thioredoxin-like"/>
    <property type="match status" value="1"/>
</dbReference>
<dbReference type="Pfam" id="PF00578">
    <property type="entry name" value="AhpC-TSA"/>
    <property type="match status" value="1"/>
</dbReference>
<protein>
    <submittedName>
        <fullName evidence="6">Thiol:disulfide interchange protein</fullName>
    </submittedName>
</protein>
<dbReference type="GO" id="GO:0016209">
    <property type="term" value="F:antioxidant activity"/>
    <property type="evidence" value="ECO:0007669"/>
    <property type="project" value="InterPro"/>
</dbReference>
<reference evidence="6" key="2">
    <citation type="submission" date="2020-09" db="EMBL/GenBank/DDBJ databases">
        <authorList>
            <person name="Sun Q."/>
            <person name="Kim S."/>
        </authorList>
    </citation>
    <scope>NUCLEOTIDE SEQUENCE</scope>
    <source>
        <strain evidence="6">KCTC 12719</strain>
    </source>
</reference>
<comment type="subcellular location">
    <subcellularLocation>
        <location evidence="1">Cell envelope</location>
    </subcellularLocation>
</comment>
<dbReference type="InterPro" id="IPR036249">
    <property type="entry name" value="Thioredoxin-like_sf"/>
</dbReference>
<dbReference type="InterPro" id="IPR050553">
    <property type="entry name" value="Thioredoxin_ResA/DsbE_sf"/>
</dbReference>
<dbReference type="GO" id="GO:0017004">
    <property type="term" value="P:cytochrome complex assembly"/>
    <property type="evidence" value="ECO:0007669"/>
    <property type="project" value="UniProtKB-KW"/>
</dbReference>
<name>A0A918VWG9_9FLAO</name>
<keyword evidence="2" id="KW-0201">Cytochrome c-type biogenesis</keyword>
<keyword evidence="7" id="KW-1185">Reference proteome</keyword>
<sequence length="384" mass="43178">MSFLFPIFAKIKFIMRKILFIGVLSLLVSCQEESGYSISGTIENATDGQKIYVAELNENNNQTTTIDTMEIKDGKFSADLPEKEKPTLSFLTIEGARGNVLFVADNNPIEFKIYKDSLFSSEVSGGEDNEILYSYIKDARKANQIQSENRTAMIAAFRQNDSMEVNRLQLKQEELSEQHMNRLQEIVKENPNSLVSAMILQEIANSKMVPSSELKELYNSLSTEVQNSNLGKMADTTISQMSKVEIGSKAPEFTAPTPDGEELALKDALGKVTLVDFWASWCKPCRDENPNIVRVYEKYHDKGLNILGVSLDRPGQKDKWEQAISEDNLQWNHVSNLMFWQDPVAAEYGIRAIPAAFLLDENGVIIAKDLRGKDLENKVAELLD</sequence>
<evidence type="ECO:0000259" key="5">
    <source>
        <dbReference type="PROSITE" id="PS51352"/>
    </source>
</evidence>
<evidence type="ECO:0000256" key="3">
    <source>
        <dbReference type="ARBA" id="ARBA00023157"/>
    </source>
</evidence>
<feature type="domain" description="Thioredoxin" evidence="5">
    <location>
        <begin position="244"/>
        <end position="384"/>
    </location>
</feature>
<dbReference type="Pfam" id="PF14289">
    <property type="entry name" value="DUF4369"/>
    <property type="match status" value="1"/>
</dbReference>
<dbReference type="PANTHER" id="PTHR42852">
    <property type="entry name" value="THIOL:DISULFIDE INTERCHANGE PROTEIN DSBE"/>
    <property type="match status" value="1"/>
</dbReference>
<gene>
    <name evidence="6" type="ORF">GCM10007103_09100</name>
</gene>
<dbReference type="InterPro" id="IPR025380">
    <property type="entry name" value="DUF4369"/>
</dbReference>
<dbReference type="Gene3D" id="3.40.30.10">
    <property type="entry name" value="Glutaredoxin"/>
    <property type="match status" value="1"/>
</dbReference>
<dbReference type="InterPro" id="IPR000866">
    <property type="entry name" value="AhpC/TSA"/>
</dbReference>
<evidence type="ECO:0000256" key="1">
    <source>
        <dbReference type="ARBA" id="ARBA00004196"/>
    </source>
</evidence>
<dbReference type="GO" id="GO:0030313">
    <property type="term" value="C:cell envelope"/>
    <property type="evidence" value="ECO:0007669"/>
    <property type="project" value="UniProtKB-SubCell"/>
</dbReference>
<accession>A0A918VWG9</accession>
<evidence type="ECO:0000313" key="7">
    <source>
        <dbReference type="Proteomes" id="UP000610456"/>
    </source>
</evidence>
<keyword evidence="4" id="KW-0676">Redox-active center</keyword>
<dbReference type="Proteomes" id="UP000610456">
    <property type="component" value="Unassembled WGS sequence"/>
</dbReference>
<organism evidence="6 7">
    <name type="scientific">Salinimicrobium marinum</name>
    <dbReference type="NCBI Taxonomy" id="680283"/>
    <lineage>
        <taxon>Bacteria</taxon>
        <taxon>Pseudomonadati</taxon>
        <taxon>Bacteroidota</taxon>
        <taxon>Flavobacteriia</taxon>
        <taxon>Flavobacteriales</taxon>
        <taxon>Flavobacteriaceae</taxon>
        <taxon>Salinimicrobium</taxon>
    </lineage>
</organism>
<comment type="caution">
    <text evidence="6">The sequence shown here is derived from an EMBL/GenBank/DDBJ whole genome shotgun (WGS) entry which is preliminary data.</text>
</comment>
<evidence type="ECO:0000256" key="4">
    <source>
        <dbReference type="ARBA" id="ARBA00023284"/>
    </source>
</evidence>